<comment type="caution">
    <text evidence="2">The sequence shown here is derived from an EMBL/GenBank/DDBJ whole genome shotgun (WGS) entry which is preliminary data.</text>
</comment>
<dbReference type="Proteomes" id="UP000661696">
    <property type="component" value="Unassembled WGS sequence"/>
</dbReference>
<feature type="transmembrane region" description="Helical" evidence="1">
    <location>
        <begin position="91"/>
        <end position="110"/>
    </location>
</feature>
<accession>A0ABS1QAB8</accession>
<feature type="transmembrane region" description="Helical" evidence="1">
    <location>
        <begin position="264"/>
        <end position="281"/>
    </location>
</feature>
<reference evidence="2 3" key="1">
    <citation type="submission" date="2020-12" db="EMBL/GenBank/DDBJ databases">
        <title>Chryseobacterium endoalhailicus sp. nov., isolated from seed of leguminous plant.</title>
        <authorList>
            <person name="Zhang X."/>
        </authorList>
    </citation>
    <scope>NUCLEOTIDE SEQUENCE [LARGE SCALE GENOMIC DNA]</scope>
    <source>
        <strain evidence="2 3">L7</strain>
    </source>
</reference>
<keyword evidence="1" id="KW-0812">Transmembrane</keyword>
<evidence type="ECO:0000256" key="1">
    <source>
        <dbReference type="SAM" id="Phobius"/>
    </source>
</evidence>
<keyword evidence="1" id="KW-0472">Membrane</keyword>
<feature type="transmembrane region" description="Helical" evidence="1">
    <location>
        <begin position="316"/>
        <end position="334"/>
    </location>
</feature>
<protein>
    <recommendedName>
        <fullName evidence="4">Glycosyltransferase RgtA/B/C/D-like domain-containing protein</fullName>
    </recommendedName>
</protein>
<proteinExistence type="predicted"/>
<name>A0ABS1QAB8_9FLAO</name>
<evidence type="ECO:0000313" key="2">
    <source>
        <dbReference type="EMBL" id="MBL1219257.1"/>
    </source>
</evidence>
<dbReference type="RefSeq" id="WP_202088309.1">
    <property type="nucleotide sequence ID" value="NZ_JAELVM010000001.1"/>
</dbReference>
<evidence type="ECO:0000313" key="3">
    <source>
        <dbReference type="Proteomes" id="UP000661696"/>
    </source>
</evidence>
<feature type="transmembrane region" description="Helical" evidence="1">
    <location>
        <begin position="238"/>
        <end position="257"/>
    </location>
</feature>
<feature type="transmembrane region" description="Helical" evidence="1">
    <location>
        <begin position="199"/>
        <end position="218"/>
    </location>
</feature>
<dbReference type="EMBL" id="JAELVM010000001">
    <property type="protein sequence ID" value="MBL1219257.1"/>
    <property type="molecule type" value="Genomic_DNA"/>
</dbReference>
<feature type="transmembrane region" description="Helical" evidence="1">
    <location>
        <begin position="163"/>
        <end position="187"/>
    </location>
</feature>
<gene>
    <name evidence="2" type="ORF">JET18_00280</name>
</gene>
<evidence type="ECO:0008006" key="4">
    <source>
        <dbReference type="Google" id="ProtNLM"/>
    </source>
</evidence>
<keyword evidence="3" id="KW-1185">Reference proteome</keyword>
<sequence length="475" mass="56600">MMKKNSKNDLFLSSIFLIIISLPLIYLTYTLRDTFLDDSYITLTYSKHFFQEGKPWYNIIDTVQGNGQTSVVWMLIQSFFFNFEPIINPVYVNKGISLLLITVLLASLFQSFKIHESLFTKIFILVFSVFFSVWSAFNISHGLETVFFATVLFLFLKYRNHNIAYFLAFILPFIRPESIVFTLFFVIDTQLFSKIFFKRALCVLASVTLYFLYTAYYYDVLIPLPFLLKNIREFSAAKIQNFITVTIVFLPIIIYAVRNYKTKLVFYAPLFFFIIYYSFFIDEVMNFFDRYRFPLFVYYIYFLRYETLDVFKNKKLNIALFVLSIAGLFNYGRYLNSHRTFYIDAYSKAMVNGPIYIGKYLKEISVKENKKFKVVNSDAGAIAYFSDGYLYDTWGLNNATLLLTKKKKDWDAYLTYLKKTDPDYIILISKDYHKFISRLDFEEKIYKYFSLQTQKPVLVRKSTEEYYYFIYRTHP</sequence>
<organism evidence="2 3">
    <name type="scientific">Chryseobacterium endalhagicum</name>
    <dbReference type="NCBI Taxonomy" id="2797638"/>
    <lineage>
        <taxon>Bacteria</taxon>
        <taxon>Pseudomonadati</taxon>
        <taxon>Bacteroidota</taxon>
        <taxon>Flavobacteriia</taxon>
        <taxon>Flavobacteriales</taxon>
        <taxon>Weeksellaceae</taxon>
        <taxon>Chryseobacterium group</taxon>
        <taxon>Chryseobacterium</taxon>
    </lineage>
</organism>
<keyword evidence="1" id="KW-1133">Transmembrane helix</keyword>
<feature type="transmembrane region" description="Helical" evidence="1">
    <location>
        <begin position="122"/>
        <end position="143"/>
    </location>
</feature>
<feature type="transmembrane region" description="Helical" evidence="1">
    <location>
        <begin position="10"/>
        <end position="29"/>
    </location>
</feature>